<feature type="compositionally biased region" description="Polar residues" evidence="1">
    <location>
        <begin position="98"/>
        <end position="123"/>
    </location>
</feature>
<name>A0ABD3QYT4_9STRA</name>
<accession>A0ABD3QYT4</accession>
<feature type="compositionally biased region" description="Polar residues" evidence="1">
    <location>
        <begin position="652"/>
        <end position="666"/>
    </location>
</feature>
<feature type="compositionally biased region" description="Polar residues" evidence="1">
    <location>
        <begin position="264"/>
        <end position="277"/>
    </location>
</feature>
<keyword evidence="4" id="KW-1185">Reference proteome</keyword>
<feature type="domain" description="PTM/DIR17-like Tudor" evidence="2">
    <location>
        <begin position="1359"/>
        <end position="1408"/>
    </location>
</feature>
<feature type="region of interest" description="Disordered" evidence="1">
    <location>
        <begin position="211"/>
        <end position="240"/>
    </location>
</feature>
<feature type="region of interest" description="Disordered" evidence="1">
    <location>
        <begin position="640"/>
        <end position="688"/>
    </location>
</feature>
<feature type="compositionally biased region" description="Polar residues" evidence="1">
    <location>
        <begin position="1187"/>
        <end position="1197"/>
    </location>
</feature>
<protein>
    <recommendedName>
        <fullName evidence="2">PTM/DIR17-like Tudor domain-containing protein</fullName>
    </recommendedName>
</protein>
<feature type="region of interest" description="Disordered" evidence="1">
    <location>
        <begin position="546"/>
        <end position="572"/>
    </location>
</feature>
<dbReference type="InterPro" id="IPR036034">
    <property type="entry name" value="PDZ_sf"/>
</dbReference>
<dbReference type="Proteomes" id="UP001516023">
    <property type="component" value="Unassembled WGS sequence"/>
</dbReference>
<feature type="region of interest" description="Disordered" evidence="1">
    <location>
        <begin position="1187"/>
        <end position="1225"/>
    </location>
</feature>
<dbReference type="PANTHER" id="PTHR37384">
    <property type="entry name" value="OS01G0835600 PROTEIN"/>
    <property type="match status" value="1"/>
</dbReference>
<sequence length="1565" mass="177275">MPTARRIEIPFSDDSNVHAIDLSAAGAESGRNDGDIADRTHGSDVFVAQRRQEDPVQPESKDEPEQSDVDRENEMPCAKESHKELQCERATQKHLQELPSQTNASSSVQNPNKTVLPSPSYSQYEGPLQRTLHGERGVNDERTDRDANFHMCPHNQNRQQLHSDASTHLASGQLTTTGQVTQNYQRPLEPQRQQNQLEGEFTRNYYQAQQNNLQRKSQTASQMQREECDSNLSQPTTQLSSKQILTLQQKVQSQSQQLFRNGRENQQVSAQDVQQNSHKFDSTFDRRQSHHEHHCSQNISQHEHQQQPHPDEILIQKAQQNLQKMASSLDHPQLQQENQQRQLNSSHLTQRLHPNGFSRDGVPPQEYQRHHGTHLTNSNRNNSSERAKNYQYNYRHQAYHLHNAIAPQNITNHATWQCAKCHRVHSSFIRTCHCVSETKSHSDHPIITNGMGHRREQHQHPGQQQQPLRHQYNGLAKSTAADFQPPTHYQKPNVTNTFSKTQLQNNHYHPPGEYQFNNRGKSTASDFEAPVVEYHQKPMLRSFPPQMTSRLENSASNVNDLNSLSNDNEQRRRTKKVAYRQFRHDFGIAVIDLTLGNEGEGKSASKYFCSNNAHEAPPGNLACFSPRLNYQPNRQGEMDNNQHIDGNDYDDNLQSVSPNEATTSTHNETHTANRTHENHDNRKLRAPKSLTRAIEKATSLPHLEGLRHHLKMMLEKVEDKINRALFEKAVSELDSTNVHAATGQPPSDDDMPCDPNEIRLQRQACCPLCFSFEDTSNMSSVPPSKRSTFSCPICEEANICQDCKLTCGVCKRVCCFDCIKSCDNRAFLYCLDCPEYSTRNASDESTSKAAKEEGMPGKSTVNSMSADVRFKNSRSHSSNSPPKRKLSNEPATKDKRLKTIPSKNAASTQNIPKIPAPFPKTSQLPGSIGETSNDPNSHKPNYEVCHKFIIQHQGKLGIHITADPNNDMGTIISRVEEGSPADIYGLKTGKDWNWIPDFAFCLHPTIFFSSSVNCKTSLVGDRIVHHDENPNVKISYTLTRDWLMDRLKKRPISISVLRRCIGDDSERHIIYALDSTGGKRPLHFEDDGFCASIHRFVFNDDGGLGISLSEWPTGKGYSYTIVTHVESGSLAETHGIRKGDIISKPTEAGRLVTGLSQWITTKIHSKPPFRFEILRLHKVKNNELSRNGILESQPSDSSKIRVLPKESNVTKNQNATSLVENENTDQAAASYLSNDSKRAETNASDLLNEPISEQPIPTEPAHNSDLSEETNVQCSENKMDEIICIPDPCHLDEKPINHEHRVTDSGKEVGSSSSMSISRHEKTKDILPDTDTNELHSYQTVLDNPVYKSKPTYTIGTKLWKKFLDDNGKRRPFQGTIESYDPDEGFYKIVYEDGDEEELTESQVSKLLQKNKKTTDENRPLLIGKLSLVEKDGKCLHSIRGHWYFEKHHRIPSQTFELLRKEPPDEVVSTEPLRAANGEYYGSFVYEWKDPNTKERLTAVIKESNVVIEFVKEGREGEVFSISGKGINQYGIFELNGLASKDTKSSDTVYDIRMNKTYLKPNTAN</sequence>
<dbReference type="EMBL" id="JABMIG020000003">
    <property type="protein sequence ID" value="KAL3805400.1"/>
    <property type="molecule type" value="Genomic_DNA"/>
</dbReference>
<reference evidence="3 4" key="1">
    <citation type="journal article" date="2020" name="G3 (Bethesda)">
        <title>Improved Reference Genome for Cyclotella cryptica CCMP332, a Model for Cell Wall Morphogenesis, Salinity Adaptation, and Lipid Production in Diatoms (Bacillariophyta).</title>
        <authorList>
            <person name="Roberts W.R."/>
            <person name="Downey K.M."/>
            <person name="Ruck E.C."/>
            <person name="Traller J.C."/>
            <person name="Alverson A.J."/>
        </authorList>
    </citation>
    <scope>NUCLEOTIDE SEQUENCE [LARGE SCALE GENOMIC DNA]</scope>
    <source>
        <strain evidence="3 4">CCMP332</strain>
    </source>
</reference>
<dbReference type="InterPro" id="IPR047365">
    <property type="entry name" value="Tudor_AtPTM-like"/>
</dbReference>
<dbReference type="Gene3D" id="2.30.30.140">
    <property type="match status" value="1"/>
</dbReference>
<evidence type="ECO:0000256" key="1">
    <source>
        <dbReference type="SAM" id="MobiDB-lite"/>
    </source>
</evidence>
<evidence type="ECO:0000259" key="2">
    <source>
        <dbReference type="Pfam" id="PF21743"/>
    </source>
</evidence>
<organism evidence="3 4">
    <name type="scientific">Cyclotella cryptica</name>
    <dbReference type="NCBI Taxonomy" id="29204"/>
    <lineage>
        <taxon>Eukaryota</taxon>
        <taxon>Sar</taxon>
        <taxon>Stramenopiles</taxon>
        <taxon>Ochrophyta</taxon>
        <taxon>Bacillariophyta</taxon>
        <taxon>Coscinodiscophyceae</taxon>
        <taxon>Thalassiosirophycidae</taxon>
        <taxon>Stephanodiscales</taxon>
        <taxon>Stephanodiscaceae</taxon>
        <taxon>Cyclotella</taxon>
    </lineage>
</organism>
<dbReference type="CDD" id="cd20401">
    <property type="entry name" value="Tudor_AtPTM-like"/>
    <property type="match status" value="1"/>
</dbReference>
<dbReference type="PANTHER" id="PTHR37384:SF1">
    <property type="entry name" value="OS01G0835600 PROTEIN"/>
    <property type="match status" value="1"/>
</dbReference>
<evidence type="ECO:0000313" key="3">
    <source>
        <dbReference type="EMBL" id="KAL3805400.1"/>
    </source>
</evidence>
<feature type="compositionally biased region" description="Low complexity" evidence="1">
    <location>
        <begin position="553"/>
        <end position="567"/>
    </location>
</feature>
<feature type="compositionally biased region" description="Basic and acidic residues" evidence="1">
    <location>
        <begin position="50"/>
        <end position="96"/>
    </location>
</feature>
<comment type="caution">
    <text evidence="3">The sequence shown here is derived from an EMBL/GenBank/DDBJ whole genome shotgun (WGS) entry which is preliminary data.</text>
</comment>
<gene>
    <name evidence="3" type="ORF">HJC23_009107</name>
</gene>
<dbReference type="Pfam" id="PF21743">
    <property type="entry name" value="PTM_DIR17_Tudor"/>
    <property type="match status" value="1"/>
</dbReference>
<feature type="compositionally biased region" description="Low complexity" evidence="1">
    <location>
        <begin position="333"/>
        <end position="344"/>
    </location>
</feature>
<feature type="compositionally biased region" description="Polar residues" evidence="1">
    <location>
        <begin position="920"/>
        <end position="935"/>
    </location>
</feature>
<feature type="compositionally biased region" description="Basic and acidic residues" evidence="1">
    <location>
        <begin position="132"/>
        <end position="148"/>
    </location>
</feature>
<feature type="region of interest" description="Disordered" evidence="1">
    <location>
        <begin position="321"/>
        <end position="384"/>
    </location>
</feature>
<feature type="region of interest" description="Disordered" evidence="1">
    <location>
        <begin position="256"/>
        <end position="309"/>
    </location>
</feature>
<feature type="compositionally biased region" description="Basic and acidic residues" evidence="1">
    <location>
        <begin position="667"/>
        <end position="683"/>
    </location>
</feature>
<feature type="region of interest" description="Disordered" evidence="1">
    <location>
        <begin position="1248"/>
        <end position="1267"/>
    </location>
</feature>
<feature type="compositionally biased region" description="Polar residues" evidence="1">
    <location>
        <begin position="230"/>
        <end position="240"/>
    </location>
</feature>
<feature type="region of interest" description="Disordered" evidence="1">
    <location>
        <begin position="838"/>
        <end position="936"/>
    </location>
</feature>
<feature type="compositionally biased region" description="Polar residues" evidence="1">
    <location>
        <begin position="901"/>
        <end position="911"/>
    </location>
</feature>
<dbReference type="SUPFAM" id="SSF50156">
    <property type="entry name" value="PDZ domain-like"/>
    <property type="match status" value="2"/>
</dbReference>
<feature type="compositionally biased region" description="Basic and acidic residues" evidence="1">
    <location>
        <begin position="841"/>
        <end position="855"/>
    </location>
</feature>
<feature type="compositionally biased region" description="Polar residues" evidence="1">
    <location>
        <begin position="211"/>
        <end position="223"/>
    </location>
</feature>
<feature type="compositionally biased region" description="Basic and acidic residues" evidence="1">
    <location>
        <begin position="278"/>
        <end position="287"/>
    </location>
</feature>
<feature type="compositionally biased region" description="Polar residues" evidence="1">
    <location>
        <begin position="1207"/>
        <end position="1225"/>
    </location>
</feature>
<proteinExistence type="predicted"/>
<evidence type="ECO:0000313" key="4">
    <source>
        <dbReference type="Proteomes" id="UP001516023"/>
    </source>
</evidence>
<feature type="compositionally biased region" description="Basic and acidic residues" evidence="1">
    <location>
        <begin position="30"/>
        <end position="42"/>
    </location>
</feature>
<feature type="region of interest" description="Disordered" evidence="1">
    <location>
        <begin position="22"/>
        <end position="152"/>
    </location>
</feature>